<name>A0A4U6X3U0_9PEZI</name>
<feature type="compositionally biased region" description="Basic and acidic residues" evidence="2">
    <location>
        <begin position="38"/>
        <end position="51"/>
    </location>
</feature>
<feature type="region of interest" description="Disordered" evidence="2">
    <location>
        <begin position="264"/>
        <end position="284"/>
    </location>
</feature>
<keyword evidence="1" id="KW-0175">Coiled coil</keyword>
<sequence length="697" mass="78907">MLQLLIQRTVGLNQNGGIQDHTPHRLSIIEEASQESPKVSENDTPKYDEDGFLEDQHVKNPELTEYEQTASNVGPHGTRQGGTMNGTADTVLYGNWEQDNNLQDLNRASTTVIRFGYHGFYAEYDTTDSESYPRSVHEGIKRTFPTCFGSPSAIRYTEANCSPVANSQEDGIKSDGFPTTKDWSIFQSNLVDYGPDDPSPRLPGCSAGHPYSKTWKMSDSMMMAYGAMRGSLMQTNDTLRSWMEVKAYEAAIQAQQDEKVVTSLPDHSVEQRPHSSPGTKGNAIDLGVHRRSQSQRMLKEVNMAAKEYAPAALDRKTAYNVPRPRFLHISPKFEGFKFEDYLPPTDEATESIFKQPFDPNRDFAKEYDISDDEGDPASGRISPCTFRLLAEGCAKKDPKANQVYMADDAVRMRPTSLLEDNQEHVEVDRLAVTFELQRDINDGGWITPCYSVESEPSIIYSPPGVNLKRKMRNWWFGLFDRMDPIAARHFRKIEFREANDPIAPLETVTEHSVPSTTSSERRHAYTDAEVLEALHAPGSRRVAGVAPQNAQLIISQRWQTVTRWKAQDVELARDNDGMRGAIERAKMELREIRLTVDHLLQKKAAEELAMRQRKHNRVLRRVSAHLHELRYEIQSKFDALKSAQTQNQTMKAELAVLQAQIQEECSRADMASPDEVRRAVSQHFRDKIAAMELADCF</sequence>
<protein>
    <submittedName>
        <fullName evidence="3">Uncharacterized protein</fullName>
    </submittedName>
</protein>
<gene>
    <name evidence="3" type="ORF">CTA1_8482</name>
</gene>
<reference evidence="3 4" key="1">
    <citation type="journal article" date="2019" name="PLoS ONE">
        <title>Comparative genome analysis indicates high evolutionary potential of pathogenicity genes in Colletotrichum tanaceti.</title>
        <authorList>
            <person name="Lelwala R.V."/>
            <person name="Korhonen P.K."/>
            <person name="Young N.D."/>
            <person name="Scott J.B."/>
            <person name="Ades P.A."/>
            <person name="Gasser R.B."/>
            <person name="Taylor P.W.J."/>
        </authorList>
    </citation>
    <scope>NUCLEOTIDE SEQUENCE [LARGE SCALE GENOMIC DNA]</scope>
    <source>
        <strain evidence="3">BRIP57314</strain>
    </source>
</reference>
<evidence type="ECO:0000313" key="4">
    <source>
        <dbReference type="Proteomes" id="UP000310108"/>
    </source>
</evidence>
<feature type="coiled-coil region" evidence="1">
    <location>
        <begin position="640"/>
        <end position="667"/>
    </location>
</feature>
<keyword evidence="4" id="KW-1185">Reference proteome</keyword>
<dbReference type="EMBL" id="PJEX01000543">
    <property type="protein sequence ID" value="TKW49439.1"/>
    <property type="molecule type" value="Genomic_DNA"/>
</dbReference>
<dbReference type="OrthoDB" id="4587086at2759"/>
<evidence type="ECO:0000313" key="3">
    <source>
        <dbReference type="EMBL" id="TKW49439.1"/>
    </source>
</evidence>
<organism evidence="3 4">
    <name type="scientific">Colletotrichum tanaceti</name>
    <dbReference type="NCBI Taxonomy" id="1306861"/>
    <lineage>
        <taxon>Eukaryota</taxon>
        <taxon>Fungi</taxon>
        <taxon>Dikarya</taxon>
        <taxon>Ascomycota</taxon>
        <taxon>Pezizomycotina</taxon>
        <taxon>Sordariomycetes</taxon>
        <taxon>Hypocreomycetidae</taxon>
        <taxon>Glomerellales</taxon>
        <taxon>Glomerellaceae</taxon>
        <taxon>Colletotrichum</taxon>
        <taxon>Colletotrichum destructivum species complex</taxon>
    </lineage>
</organism>
<dbReference type="AlphaFoldDB" id="A0A4U6X3U0"/>
<evidence type="ECO:0000256" key="2">
    <source>
        <dbReference type="SAM" id="MobiDB-lite"/>
    </source>
</evidence>
<dbReference type="Proteomes" id="UP000310108">
    <property type="component" value="Unassembled WGS sequence"/>
</dbReference>
<comment type="caution">
    <text evidence="3">The sequence shown here is derived from an EMBL/GenBank/DDBJ whole genome shotgun (WGS) entry which is preliminary data.</text>
</comment>
<feature type="region of interest" description="Disordered" evidence="2">
    <location>
        <begin position="32"/>
        <end position="51"/>
    </location>
</feature>
<evidence type="ECO:0000256" key="1">
    <source>
        <dbReference type="SAM" id="Coils"/>
    </source>
</evidence>
<dbReference type="STRING" id="1306861.A0A4U6X3U0"/>
<accession>A0A4U6X3U0</accession>
<proteinExistence type="predicted"/>